<name>W5IHV7_SCAIO</name>
<keyword evidence="6" id="KW-0547">Nucleotide-binding</keyword>
<dbReference type="SUPFAM" id="SSF52540">
    <property type="entry name" value="P-loop containing nucleoside triphosphate hydrolases"/>
    <property type="match status" value="1"/>
</dbReference>
<dbReference type="HOGENOM" id="CLU_000604_84_3_11"/>
<organism evidence="15 16">
    <name type="scientific">Scardovia inopinata F0304</name>
    <dbReference type="NCBI Taxonomy" id="641146"/>
    <lineage>
        <taxon>Bacteria</taxon>
        <taxon>Bacillati</taxon>
        <taxon>Actinomycetota</taxon>
        <taxon>Actinomycetes</taxon>
        <taxon>Bifidobacteriales</taxon>
        <taxon>Bifidobacteriaceae</taxon>
        <taxon>Scardovia</taxon>
    </lineage>
</organism>
<feature type="transmembrane region" description="Helical" evidence="12">
    <location>
        <begin position="225"/>
        <end position="249"/>
    </location>
</feature>
<feature type="transmembrane region" description="Helical" evidence="12">
    <location>
        <begin position="120"/>
        <end position="141"/>
    </location>
</feature>
<dbReference type="GO" id="GO:0015421">
    <property type="term" value="F:ABC-type oligopeptide transporter activity"/>
    <property type="evidence" value="ECO:0007669"/>
    <property type="project" value="TreeGrafter"/>
</dbReference>
<dbReference type="Gene3D" id="3.40.50.300">
    <property type="entry name" value="P-loop containing nucleotide triphosphate hydrolases"/>
    <property type="match status" value="1"/>
</dbReference>
<feature type="region of interest" description="Disordered" evidence="11">
    <location>
        <begin position="1"/>
        <end position="62"/>
    </location>
</feature>
<sequence length="652" mass="71698">MAVSQYDPAQTALDEAEKADSAAGSDVQGHMLSQKQQAEYNDITQTEERLEEEEEHRYGSDEGGSLKDFKVVFSSIRDYKKYSWATPLLVAGEVAMELLIPTLMAVLIDRGIQGKNMGEVWKWGSLLIVVALISLTFGVGAGRTAAVASSGLAKNLRHDLFTKVQSFSFTNIDHFSTGSLVTRLTTDVTNVQNAYQMLIRIAFRAPLMIIFAWIFAFRISHSISFIFLVVAPLLGFILIAIGLTVHPIFVKVFHTYDRLNSDVEENLLGVRVVKSFTRENYEETKFKSVSQRIYNYFVKAELKLAWNMPVMQLAIYGTVLLLSWMAAHQIVASGNNEALGLTTGDLTSLFTYTLQILMALMMLSMIFIMVVISRASAGRIAAVLKEESTVTNPENPVPAVADGSISFNHVTFRYNKESEKPVLSDINLTIPSGSTLGIVGGTGSSKSSLVQLIPRLYDSSEGNVQVGGVDVKGYSLDTLRKEVAMVLQKNILFSGTIKENLKWGNPQASDEEVIHAAKLAQADEFIQGFPDKYDTYLEQGGSNVSGGQKQRLCIARALLKKPKILILDDSTSAVDTKTDALIRKAFATEIPDTTIIIIAQRLSSVENADKIIMMEGGSIAAQGSHEELMRTSDEYRSIYKSQNQSGVIDDGE</sequence>
<evidence type="ECO:0000256" key="10">
    <source>
        <dbReference type="ARBA" id="ARBA00023455"/>
    </source>
</evidence>
<comment type="subcellular location">
    <subcellularLocation>
        <location evidence="1">Cell inner membrane</location>
        <topology evidence="1">Multi-pass membrane protein</topology>
    </subcellularLocation>
</comment>
<feature type="domain" description="ABC transporter" evidence="13">
    <location>
        <begin position="405"/>
        <end position="641"/>
    </location>
</feature>
<keyword evidence="5 12" id="KW-0812">Transmembrane</keyword>
<dbReference type="SUPFAM" id="SSF90123">
    <property type="entry name" value="ABC transporter transmembrane region"/>
    <property type="match status" value="1"/>
</dbReference>
<dbReference type="InterPro" id="IPR011527">
    <property type="entry name" value="ABC1_TM_dom"/>
</dbReference>
<dbReference type="Pfam" id="PF00005">
    <property type="entry name" value="ABC_tran"/>
    <property type="match status" value="1"/>
</dbReference>
<evidence type="ECO:0000256" key="8">
    <source>
        <dbReference type="ARBA" id="ARBA00022989"/>
    </source>
</evidence>
<feature type="domain" description="ABC transmembrane type-1" evidence="14">
    <location>
        <begin position="88"/>
        <end position="370"/>
    </location>
</feature>
<keyword evidence="2" id="KW-0813">Transport</keyword>
<dbReference type="SMART" id="SM00382">
    <property type="entry name" value="AAA"/>
    <property type="match status" value="1"/>
</dbReference>
<reference evidence="15 16" key="1">
    <citation type="submission" date="2012-01" db="EMBL/GenBank/DDBJ databases">
        <title>The Genome Sequence of Scardovia inopinata F0304.</title>
        <authorList>
            <consortium name="The Broad Institute Genome Sequencing Platform"/>
            <person name="Earl A."/>
            <person name="Ward D."/>
            <person name="Feldgarden M."/>
            <person name="Gevers D."/>
            <person name="Izard J."/>
            <person name="Baranova O.V."/>
            <person name="Blanton J.M."/>
            <person name="Tanner A.C."/>
            <person name="Dewhirst F.E."/>
            <person name="Young S.K."/>
            <person name="Zeng Q."/>
            <person name="Gargeya S."/>
            <person name="Fitzgerald M."/>
            <person name="Haas B."/>
            <person name="Abouelleil A."/>
            <person name="Alvarado L."/>
            <person name="Arachchi H.M."/>
            <person name="Berlin A."/>
            <person name="Chapman S.B."/>
            <person name="Gearin G."/>
            <person name="Goldberg J."/>
            <person name="Griggs A."/>
            <person name="Gujja S."/>
            <person name="Hansen M."/>
            <person name="Heiman D."/>
            <person name="Howarth C."/>
            <person name="Larimer J."/>
            <person name="Lui A."/>
            <person name="MacDonald P.J."/>
            <person name="McCowen C."/>
            <person name="Montmayeur A."/>
            <person name="Murphy C."/>
            <person name="Neiman D."/>
            <person name="Pearson M."/>
            <person name="Priest M."/>
            <person name="Roberts A."/>
            <person name="Saif S."/>
            <person name="Shea T."/>
            <person name="Sisk P."/>
            <person name="Stolte C."/>
            <person name="Sykes S."/>
            <person name="Wortman J."/>
            <person name="Nusbaum C."/>
            <person name="Birren B."/>
        </authorList>
    </citation>
    <scope>NUCLEOTIDE SEQUENCE [LARGE SCALE GENOMIC DNA]</scope>
    <source>
        <strain evidence="15 16">F0304</strain>
    </source>
</reference>
<dbReference type="PROSITE" id="PS50929">
    <property type="entry name" value="ABC_TM1F"/>
    <property type="match status" value="1"/>
</dbReference>
<evidence type="ECO:0000313" key="15">
    <source>
        <dbReference type="EMBL" id="EFG26598.1"/>
    </source>
</evidence>
<dbReference type="PROSITE" id="PS00211">
    <property type="entry name" value="ABC_TRANSPORTER_1"/>
    <property type="match status" value="1"/>
</dbReference>
<comment type="similarity">
    <text evidence="10">Belongs to the ABC transporter superfamily. Siderophore-Fe(3+) uptake transporter (SIUT) (TC 3.A.1.21) family.</text>
</comment>
<dbReference type="GO" id="GO:0005524">
    <property type="term" value="F:ATP binding"/>
    <property type="evidence" value="ECO:0007669"/>
    <property type="project" value="UniProtKB-KW"/>
</dbReference>
<evidence type="ECO:0000259" key="13">
    <source>
        <dbReference type="PROSITE" id="PS50893"/>
    </source>
</evidence>
<dbReference type="FunFam" id="3.40.50.300:FF:000221">
    <property type="entry name" value="Multidrug ABC transporter ATP-binding protein"/>
    <property type="match status" value="1"/>
</dbReference>
<dbReference type="InterPro" id="IPR003593">
    <property type="entry name" value="AAA+_ATPase"/>
</dbReference>
<dbReference type="PANTHER" id="PTHR43394:SF1">
    <property type="entry name" value="ATP-BINDING CASSETTE SUB-FAMILY B MEMBER 10, MITOCHONDRIAL"/>
    <property type="match status" value="1"/>
</dbReference>
<keyword evidence="8 12" id="KW-1133">Transmembrane helix</keyword>
<dbReference type="Gene3D" id="1.20.1560.10">
    <property type="entry name" value="ABC transporter type 1, transmembrane domain"/>
    <property type="match status" value="1"/>
</dbReference>
<dbReference type="InterPro" id="IPR017871">
    <property type="entry name" value="ABC_transporter-like_CS"/>
</dbReference>
<dbReference type="InterPro" id="IPR036640">
    <property type="entry name" value="ABC1_TM_sf"/>
</dbReference>
<evidence type="ECO:0000256" key="12">
    <source>
        <dbReference type="SAM" id="Phobius"/>
    </source>
</evidence>
<evidence type="ECO:0000256" key="1">
    <source>
        <dbReference type="ARBA" id="ARBA00004429"/>
    </source>
</evidence>
<protein>
    <recommendedName>
        <fullName evidence="17">ABC transporter ATP-binding protein</fullName>
    </recommendedName>
</protein>
<keyword evidence="16" id="KW-1185">Reference proteome</keyword>
<keyword evidence="4" id="KW-0997">Cell inner membrane</keyword>
<evidence type="ECO:0000313" key="16">
    <source>
        <dbReference type="Proteomes" id="UP000005777"/>
    </source>
</evidence>
<dbReference type="RefSeq" id="WP_006292560.1">
    <property type="nucleotide sequence ID" value="NZ_GG770225.1"/>
</dbReference>
<proteinExistence type="inferred from homology"/>
<dbReference type="PANTHER" id="PTHR43394">
    <property type="entry name" value="ATP-DEPENDENT PERMEASE MDL1, MITOCHONDRIAL"/>
    <property type="match status" value="1"/>
</dbReference>
<keyword evidence="3" id="KW-1003">Cell membrane</keyword>
<keyword evidence="9 12" id="KW-0472">Membrane</keyword>
<dbReference type="Proteomes" id="UP000005777">
    <property type="component" value="Unassembled WGS sequence"/>
</dbReference>
<evidence type="ECO:0000256" key="4">
    <source>
        <dbReference type="ARBA" id="ARBA00022519"/>
    </source>
</evidence>
<evidence type="ECO:0000256" key="6">
    <source>
        <dbReference type="ARBA" id="ARBA00022741"/>
    </source>
</evidence>
<evidence type="ECO:0000256" key="7">
    <source>
        <dbReference type="ARBA" id="ARBA00022840"/>
    </source>
</evidence>
<feature type="compositionally biased region" description="Polar residues" evidence="11">
    <location>
        <begin position="31"/>
        <end position="44"/>
    </location>
</feature>
<feature type="transmembrane region" description="Helical" evidence="12">
    <location>
        <begin position="352"/>
        <end position="372"/>
    </location>
</feature>
<feature type="transmembrane region" description="Helical" evidence="12">
    <location>
        <begin position="84"/>
        <end position="108"/>
    </location>
</feature>
<dbReference type="AlphaFoldDB" id="W5IHV7"/>
<dbReference type="Pfam" id="PF00664">
    <property type="entry name" value="ABC_membrane"/>
    <property type="match status" value="1"/>
</dbReference>
<dbReference type="CDD" id="cd18548">
    <property type="entry name" value="ABC_6TM_Tm287_like"/>
    <property type="match status" value="1"/>
</dbReference>
<evidence type="ECO:0000256" key="2">
    <source>
        <dbReference type="ARBA" id="ARBA00022448"/>
    </source>
</evidence>
<evidence type="ECO:0000259" key="14">
    <source>
        <dbReference type="PROSITE" id="PS50929"/>
    </source>
</evidence>
<gene>
    <name evidence="15" type="ORF">HMPREF9020_00220</name>
</gene>
<evidence type="ECO:0000256" key="3">
    <source>
        <dbReference type="ARBA" id="ARBA00022475"/>
    </source>
</evidence>
<keyword evidence="7" id="KW-0067">ATP-binding</keyword>
<evidence type="ECO:0000256" key="11">
    <source>
        <dbReference type="SAM" id="MobiDB-lite"/>
    </source>
</evidence>
<dbReference type="PROSITE" id="PS50893">
    <property type="entry name" value="ABC_TRANSPORTER_2"/>
    <property type="match status" value="1"/>
</dbReference>
<evidence type="ECO:0008006" key="17">
    <source>
        <dbReference type="Google" id="ProtNLM"/>
    </source>
</evidence>
<dbReference type="InterPro" id="IPR027417">
    <property type="entry name" value="P-loop_NTPase"/>
</dbReference>
<dbReference type="InterPro" id="IPR039421">
    <property type="entry name" value="Type_1_exporter"/>
</dbReference>
<evidence type="ECO:0000256" key="5">
    <source>
        <dbReference type="ARBA" id="ARBA00022692"/>
    </source>
</evidence>
<dbReference type="EMBL" id="ADCX01000002">
    <property type="protein sequence ID" value="EFG26598.1"/>
    <property type="molecule type" value="Genomic_DNA"/>
</dbReference>
<feature type="transmembrane region" description="Helical" evidence="12">
    <location>
        <begin position="201"/>
        <end position="219"/>
    </location>
</feature>
<comment type="caution">
    <text evidence="15">The sequence shown here is derived from an EMBL/GenBank/DDBJ whole genome shotgun (WGS) entry which is preliminary data.</text>
</comment>
<dbReference type="GO" id="GO:0016887">
    <property type="term" value="F:ATP hydrolysis activity"/>
    <property type="evidence" value="ECO:0007669"/>
    <property type="project" value="InterPro"/>
</dbReference>
<dbReference type="GO" id="GO:0005886">
    <property type="term" value="C:plasma membrane"/>
    <property type="evidence" value="ECO:0007669"/>
    <property type="project" value="UniProtKB-SubCell"/>
</dbReference>
<dbReference type="InterPro" id="IPR003439">
    <property type="entry name" value="ABC_transporter-like_ATP-bd"/>
</dbReference>
<accession>W5IHV7</accession>
<evidence type="ECO:0000256" key="9">
    <source>
        <dbReference type="ARBA" id="ARBA00023136"/>
    </source>
</evidence>
<dbReference type="eggNOG" id="COG1132">
    <property type="taxonomic scope" value="Bacteria"/>
</dbReference>
<feature type="transmembrane region" description="Helical" evidence="12">
    <location>
        <begin position="313"/>
        <end position="332"/>
    </location>
</feature>